<dbReference type="EMBL" id="MJEH01000009">
    <property type="protein sequence ID" value="OEH93745.1"/>
    <property type="molecule type" value="Genomic_DNA"/>
</dbReference>
<sequence>MKKRKYFLLALCIPVIVLLSMTIKPLQATYLGEEIKLKTVPLDPRDLFYGDYVILDFEIESVGFDQFDQSLANKFTANTNKNTNQHFVYEGNERTIPVYIVLEEVDDVHQVKVVSEQKPSTGAYVKGNLRTFVGSNDKLTIDIPIERYYVEENTGKQLEDAARRGNIIAHLKEYNGYAVLKDLEMIE</sequence>
<proteinExistence type="predicted"/>
<dbReference type="InterPro" id="IPR025833">
    <property type="entry name" value="GDYXXLXY"/>
</dbReference>
<dbReference type="OrthoDB" id="4868247at2"/>
<dbReference type="RefSeq" id="WP_069716173.1">
    <property type="nucleotide sequence ID" value="NZ_MJEH01000009.1"/>
</dbReference>
<organism evidence="1 2">
    <name type="scientific">Bacillus solimangrovi</name>
    <dbReference type="NCBI Taxonomy" id="1305675"/>
    <lineage>
        <taxon>Bacteria</taxon>
        <taxon>Bacillati</taxon>
        <taxon>Bacillota</taxon>
        <taxon>Bacilli</taxon>
        <taxon>Bacillales</taxon>
        <taxon>Bacillaceae</taxon>
        <taxon>Bacillus</taxon>
    </lineage>
</organism>
<accession>A0A1E5LI52</accession>
<comment type="caution">
    <text evidence="1">The sequence shown here is derived from an EMBL/GenBank/DDBJ whole genome shotgun (WGS) entry which is preliminary data.</text>
</comment>
<dbReference type="AlphaFoldDB" id="A0A1E5LI52"/>
<name>A0A1E5LI52_9BACI</name>
<evidence type="ECO:0000313" key="2">
    <source>
        <dbReference type="Proteomes" id="UP000095209"/>
    </source>
</evidence>
<evidence type="ECO:0000313" key="1">
    <source>
        <dbReference type="EMBL" id="OEH93745.1"/>
    </source>
</evidence>
<evidence type="ECO:0008006" key="3">
    <source>
        <dbReference type="Google" id="ProtNLM"/>
    </source>
</evidence>
<reference evidence="1 2" key="1">
    <citation type="submission" date="2016-08" db="EMBL/GenBank/DDBJ databases">
        <title>Genome of Bacillus solimangrovi GH2-4.</title>
        <authorList>
            <person name="Lim S."/>
            <person name="Kim B.-C."/>
        </authorList>
    </citation>
    <scope>NUCLEOTIDE SEQUENCE [LARGE SCALE GENOMIC DNA]</scope>
    <source>
        <strain evidence="1 2">GH2-4</strain>
    </source>
</reference>
<protein>
    <recommendedName>
        <fullName evidence="3">GDYXXLXY domain-containing protein</fullName>
    </recommendedName>
</protein>
<dbReference type="Pfam" id="PF14345">
    <property type="entry name" value="GDYXXLXY"/>
    <property type="match status" value="1"/>
</dbReference>
<keyword evidence="2" id="KW-1185">Reference proteome</keyword>
<dbReference type="STRING" id="1305675.BFG57_11200"/>
<dbReference type="Proteomes" id="UP000095209">
    <property type="component" value="Unassembled WGS sequence"/>
</dbReference>
<gene>
    <name evidence="1" type="ORF">BFG57_11200</name>
</gene>